<evidence type="ECO:0000256" key="13">
    <source>
        <dbReference type="RuleBase" id="RU362101"/>
    </source>
</evidence>
<keyword evidence="4 13" id="KW-0813">Transport</keyword>
<feature type="transmembrane region" description="Helical" evidence="13">
    <location>
        <begin position="304"/>
        <end position="322"/>
    </location>
</feature>
<evidence type="ECO:0000256" key="11">
    <source>
        <dbReference type="ARBA" id="ARBA00023136"/>
    </source>
</evidence>
<evidence type="ECO:0000256" key="7">
    <source>
        <dbReference type="ARBA" id="ARBA00022692"/>
    </source>
</evidence>
<organism evidence="16 17">
    <name type="scientific">Euzebya pacifica</name>
    <dbReference type="NCBI Taxonomy" id="1608957"/>
    <lineage>
        <taxon>Bacteria</taxon>
        <taxon>Bacillati</taxon>
        <taxon>Actinomycetota</taxon>
        <taxon>Nitriliruptoria</taxon>
        <taxon>Euzebyales</taxon>
    </lineage>
</organism>
<keyword evidence="6" id="KW-0533">Nickel</keyword>
<feature type="transmembrane region" description="Helical" evidence="13">
    <location>
        <begin position="225"/>
        <end position="246"/>
    </location>
</feature>
<evidence type="ECO:0000256" key="1">
    <source>
        <dbReference type="ARBA" id="ARBA00002510"/>
    </source>
</evidence>
<evidence type="ECO:0000313" key="16">
    <source>
        <dbReference type="EMBL" id="AXV09235.1"/>
    </source>
</evidence>
<feature type="compositionally biased region" description="Low complexity" evidence="14">
    <location>
        <begin position="183"/>
        <end position="195"/>
    </location>
</feature>
<protein>
    <recommendedName>
        <fullName evidence="13">Nickel/cobalt efflux system</fullName>
    </recommendedName>
</protein>
<keyword evidence="8 13" id="KW-1133">Transmembrane helix</keyword>
<keyword evidence="11 13" id="KW-0472">Membrane</keyword>
<dbReference type="GO" id="GO:0010045">
    <property type="term" value="P:response to nickel cation"/>
    <property type="evidence" value="ECO:0007669"/>
    <property type="project" value="TreeGrafter"/>
</dbReference>
<feature type="chain" id="PRO_5016692306" description="Nickel/cobalt efflux system" evidence="15">
    <location>
        <begin position="20"/>
        <end position="459"/>
    </location>
</feature>
<keyword evidence="3" id="KW-0171">Cobalt transport</keyword>
<evidence type="ECO:0000256" key="10">
    <source>
        <dbReference type="ARBA" id="ARBA00023112"/>
    </source>
</evidence>
<accession>A0A346Y438</accession>
<evidence type="ECO:0000256" key="12">
    <source>
        <dbReference type="ARBA" id="ARBA00023285"/>
    </source>
</evidence>
<evidence type="ECO:0000256" key="14">
    <source>
        <dbReference type="SAM" id="MobiDB-lite"/>
    </source>
</evidence>
<dbReference type="EMBL" id="CP031165">
    <property type="protein sequence ID" value="AXV09235.1"/>
    <property type="molecule type" value="Genomic_DNA"/>
</dbReference>
<dbReference type="GO" id="GO:0005886">
    <property type="term" value="C:plasma membrane"/>
    <property type="evidence" value="ECO:0007669"/>
    <property type="project" value="UniProtKB-SubCell"/>
</dbReference>
<dbReference type="PANTHER" id="PTHR40659:SF1">
    <property type="entry name" value="NICKEL_COBALT EFFLUX SYSTEM RCNA"/>
    <property type="match status" value="1"/>
</dbReference>
<keyword evidence="5" id="KW-1003">Cell membrane</keyword>
<dbReference type="Pfam" id="PF03824">
    <property type="entry name" value="NicO"/>
    <property type="match status" value="1"/>
</dbReference>
<name>A0A346Y438_9ACTN</name>
<dbReference type="Proteomes" id="UP000264006">
    <property type="component" value="Chromosome"/>
</dbReference>
<evidence type="ECO:0000256" key="3">
    <source>
        <dbReference type="ARBA" id="ARBA00022426"/>
    </source>
</evidence>
<evidence type="ECO:0000256" key="9">
    <source>
        <dbReference type="ARBA" id="ARBA00023065"/>
    </source>
</evidence>
<evidence type="ECO:0000256" key="4">
    <source>
        <dbReference type="ARBA" id="ARBA00022448"/>
    </source>
</evidence>
<keyword evidence="12" id="KW-0170">Cobalt</keyword>
<dbReference type="KEGG" id="euz:DVS28_a4574"/>
<gene>
    <name evidence="16" type="ORF">DVS28_a4574</name>
</gene>
<feature type="transmembrane region" description="Helical" evidence="13">
    <location>
        <begin position="432"/>
        <end position="456"/>
    </location>
</feature>
<sequence>MVLVVVCLALLGGAGTADAHPLGPPPEATIAASGQGITVMWSAERDDIHAIARAVGAAADEMIFEEVNGELVQVAGDNDVALLAEDPAVAGYFLDHIRVERAGDRCDGVVTAHPTFDGDPAVVVFTCPQPAGEVRVTITALTELSDRYRTISRATHADPASGLHTATAPTVAYTFSPDDGTADDTGSTAGTTSGSVHDERAVPARVFGPLEDRMLAIIDTTSSSAWALLGGVMLALGIGALHALGPGHGKAVTASYVASTPTGRRDALMLGAAVAIMHTASALVLGFLLFAVTSATGWIDDAGRWLRVLSALMVLGVGLWLLRRRWPSRSTADPHMHDHAHAHNHGVGGDHVMSLRGLLLIGVSGGLLPSPSALLVLTTGLFTGRTAYAMVLVATFGVGMALTLTAIALGSREIRARANRATAGPLARLADAAPLVGAAVLVATGMILVVTSVAALELG</sequence>
<evidence type="ECO:0000256" key="6">
    <source>
        <dbReference type="ARBA" id="ARBA00022596"/>
    </source>
</evidence>
<evidence type="ECO:0000256" key="8">
    <source>
        <dbReference type="ARBA" id="ARBA00022989"/>
    </source>
</evidence>
<dbReference type="InterPro" id="IPR011541">
    <property type="entry name" value="Ni/Co_transpt_high_affinity"/>
</dbReference>
<dbReference type="PANTHER" id="PTHR40659">
    <property type="entry name" value="NICKEL/COBALT EFFLUX SYSTEM RCNA"/>
    <property type="match status" value="1"/>
</dbReference>
<keyword evidence="15" id="KW-0732">Signal</keyword>
<dbReference type="GO" id="GO:0046583">
    <property type="term" value="F:monoatomic cation efflux transmembrane transporter activity"/>
    <property type="evidence" value="ECO:0007669"/>
    <property type="project" value="TreeGrafter"/>
</dbReference>
<keyword evidence="10" id="KW-0921">Nickel transport</keyword>
<dbReference type="InterPro" id="IPR051224">
    <property type="entry name" value="NiCoT_RcnA"/>
</dbReference>
<comment type="subcellular location">
    <subcellularLocation>
        <location evidence="2 13">Cell membrane</location>
        <topology evidence="2 13">Multi-pass membrane protein</topology>
    </subcellularLocation>
</comment>
<dbReference type="GO" id="GO:0006824">
    <property type="term" value="P:cobalt ion transport"/>
    <property type="evidence" value="ECO:0007669"/>
    <property type="project" value="UniProtKB-KW"/>
</dbReference>
<evidence type="ECO:0000256" key="15">
    <source>
        <dbReference type="SAM" id="SignalP"/>
    </source>
</evidence>
<keyword evidence="9" id="KW-0406">Ion transport</keyword>
<dbReference type="GO" id="GO:0032025">
    <property type="term" value="P:response to cobalt ion"/>
    <property type="evidence" value="ECO:0007669"/>
    <property type="project" value="TreeGrafter"/>
</dbReference>
<evidence type="ECO:0000256" key="2">
    <source>
        <dbReference type="ARBA" id="ARBA00004651"/>
    </source>
</evidence>
<dbReference type="AlphaFoldDB" id="A0A346Y438"/>
<comment type="similarity">
    <text evidence="13">Belongs to the NiCoT transporter (TC 2.A.52) family.</text>
</comment>
<comment type="function">
    <text evidence="1">Efflux system for nickel and cobalt.</text>
</comment>
<keyword evidence="17" id="KW-1185">Reference proteome</keyword>
<keyword evidence="7 13" id="KW-0812">Transmembrane</keyword>
<feature type="signal peptide" evidence="15">
    <location>
        <begin position="1"/>
        <end position="19"/>
    </location>
</feature>
<feature type="transmembrane region" description="Helical" evidence="13">
    <location>
        <begin position="358"/>
        <end position="382"/>
    </location>
</feature>
<reference evidence="16 17" key="1">
    <citation type="submission" date="2018-09" db="EMBL/GenBank/DDBJ databases">
        <title>Complete genome sequence of Euzebya sp. DY32-46 isolated from seawater of Pacific Ocean.</title>
        <authorList>
            <person name="Xu L."/>
            <person name="Wu Y.-H."/>
            <person name="Xu X.-W."/>
        </authorList>
    </citation>
    <scope>NUCLEOTIDE SEQUENCE [LARGE SCALE GENOMIC DNA]</scope>
    <source>
        <strain evidence="16 17">DY32-46</strain>
    </source>
</reference>
<evidence type="ECO:0000256" key="5">
    <source>
        <dbReference type="ARBA" id="ARBA00022475"/>
    </source>
</evidence>
<dbReference type="GO" id="GO:0015099">
    <property type="term" value="F:nickel cation transmembrane transporter activity"/>
    <property type="evidence" value="ECO:0007669"/>
    <property type="project" value="UniProtKB-UniRule"/>
</dbReference>
<feature type="transmembrane region" description="Helical" evidence="13">
    <location>
        <begin position="267"/>
        <end position="292"/>
    </location>
</feature>
<proteinExistence type="inferred from homology"/>
<feature type="transmembrane region" description="Helical" evidence="13">
    <location>
        <begin position="388"/>
        <end position="411"/>
    </location>
</feature>
<evidence type="ECO:0000313" key="17">
    <source>
        <dbReference type="Proteomes" id="UP000264006"/>
    </source>
</evidence>
<feature type="region of interest" description="Disordered" evidence="14">
    <location>
        <begin position="174"/>
        <end position="197"/>
    </location>
</feature>